<dbReference type="GO" id="GO:0016791">
    <property type="term" value="F:phosphatase activity"/>
    <property type="evidence" value="ECO:0007669"/>
    <property type="project" value="TreeGrafter"/>
</dbReference>
<dbReference type="PANTHER" id="PTHR48100">
    <property type="entry name" value="BROAD-SPECIFICITY PHOSPHATASE YOR283W-RELATED"/>
    <property type="match status" value="1"/>
</dbReference>
<dbReference type="OrthoDB" id="496981at2759"/>
<evidence type="ECO:0000313" key="2">
    <source>
        <dbReference type="Proteomes" id="UP000002258"/>
    </source>
</evidence>
<dbReference type="Gene3D" id="3.40.50.1240">
    <property type="entry name" value="Phosphoglycerate mutase-like"/>
    <property type="match status" value="1"/>
</dbReference>
<dbReference type="SMART" id="SM00855">
    <property type="entry name" value="PGAM"/>
    <property type="match status" value="1"/>
</dbReference>
<dbReference type="GeneID" id="4838283"/>
<accession>A3LR31</accession>
<dbReference type="CDD" id="cd07067">
    <property type="entry name" value="HP_PGM_like"/>
    <property type="match status" value="1"/>
</dbReference>
<dbReference type="GO" id="GO:0005737">
    <property type="term" value="C:cytoplasm"/>
    <property type="evidence" value="ECO:0007669"/>
    <property type="project" value="TreeGrafter"/>
</dbReference>
<proteinExistence type="predicted"/>
<dbReference type="HOGENOM" id="CLU_039184_0_2_1"/>
<dbReference type="AlphaFoldDB" id="A3LR31"/>
<dbReference type="Pfam" id="PF00300">
    <property type="entry name" value="His_Phos_1"/>
    <property type="match status" value="1"/>
</dbReference>
<dbReference type="KEGG" id="pic:PICST_58016"/>
<gene>
    <name evidence="1" type="primary">PMU2</name>
    <name evidence="1" type="ORF">PICST_58016</name>
</gene>
<dbReference type="InterPro" id="IPR029033">
    <property type="entry name" value="His_PPase_superfam"/>
</dbReference>
<name>A3LR31_PICST</name>
<protein>
    <submittedName>
        <fullName evidence="1">Phosphomutase homolog</fullName>
    </submittedName>
</protein>
<dbReference type="SUPFAM" id="SSF53254">
    <property type="entry name" value="Phosphoglycerate mutase-like"/>
    <property type="match status" value="1"/>
</dbReference>
<dbReference type="FunCoup" id="A3LR31">
    <property type="interactions" value="178"/>
</dbReference>
<evidence type="ECO:0000313" key="1">
    <source>
        <dbReference type="EMBL" id="ABN65664.2"/>
    </source>
</evidence>
<dbReference type="RefSeq" id="XP_001383693.2">
    <property type="nucleotide sequence ID" value="XM_001383656.1"/>
</dbReference>
<dbReference type="Proteomes" id="UP000002258">
    <property type="component" value="Chromosome 3"/>
</dbReference>
<dbReference type="InterPro" id="IPR050275">
    <property type="entry name" value="PGM_Phosphatase"/>
</dbReference>
<dbReference type="InParanoid" id="A3LR31"/>
<dbReference type="OMA" id="LHLCHKR"/>
<dbReference type="EMBL" id="CP000497">
    <property type="protein sequence ID" value="ABN65664.2"/>
    <property type="molecule type" value="Genomic_DNA"/>
</dbReference>
<dbReference type="InterPro" id="IPR013078">
    <property type="entry name" value="His_Pase_superF_clade-1"/>
</dbReference>
<sequence length="316" mass="36358">MSLLVPNERDHVDAHEDLDQDELYYKRIAEIRAKADVDSTFSWDFEPVQGFFMQTSDNTDDMKFNYATQGFGTTKPWEELIDRLESLNSTSVPNTKYKMLFLARHGQGWHNIASHKYPKADWFSRWRFVGTDGEIEWGPDAKLTDLGISQAKENGELWKSQLENGAPLPTKFYVSPLSRSIDTLFHTWRDIEIPRPIVIENVRETIGVHLCHERTTKSALESKYTDLDFEEGFTEDDLLAQKYSTVREQLHQQFLRVDGVLQKIFDEDEDSIISITSHAGTIRGFITVIGHRKFTIPTGGMIPIVVKGTKNNVKRN</sequence>
<dbReference type="PANTHER" id="PTHR48100:SF1">
    <property type="entry name" value="HISTIDINE PHOSPHATASE FAMILY PROTEIN-RELATED"/>
    <property type="match status" value="1"/>
</dbReference>
<reference evidence="1 2" key="1">
    <citation type="journal article" date="2007" name="Nat. Biotechnol.">
        <title>Genome sequence of the lignocellulose-bioconverting and xylose-fermenting yeast Pichia stipitis.</title>
        <authorList>
            <person name="Jeffries T.W."/>
            <person name="Grigoriev I.V."/>
            <person name="Grimwood J."/>
            <person name="Laplaza J.M."/>
            <person name="Aerts A."/>
            <person name="Salamov A."/>
            <person name="Schmutz J."/>
            <person name="Lindquist E."/>
            <person name="Dehal P."/>
            <person name="Shapiro H."/>
            <person name="Jin Y.S."/>
            <person name="Passoth V."/>
            <person name="Richardson P.M."/>
        </authorList>
    </citation>
    <scope>NUCLEOTIDE SEQUENCE [LARGE SCALE GENOMIC DNA]</scope>
    <source>
        <strain evidence="2">ATCC 58785 / CBS 6054 / NBRC 10063 / NRRL Y-11545</strain>
    </source>
</reference>
<dbReference type="eggNOG" id="KOG4754">
    <property type="taxonomic scope" value="Eukaryota"/>
</dbReference>
<organism evidence="1 2">
    <name type="scientific">Scheffersomyces stipitis (strain ATCC 58785 / CBS 6054 / NBRC 10063 / NRRL Y-11545)</name>
    <name type="common">Yeast</name>
    <name type="synonym">Pichia stipitis</name>
    <dbReference type="NCBI Taxonomy" id="322104"/>
    <lineage>
        <taxon>Eukaryota</taxon>
        <taxon>Fungi</taxon>
        <taxon>Dikarya</taxon>
        <taxon>Ascomycota</taxon>
        <taxon>Saccharomycotina</taxon>
        <taxon>Pichiomycetes</taxon>
        <taxon>Debaryomycetaceae</taxon>
        <taxon>Scheffersomyces</taxon>
    </lineage>
</organism>
<keyword evidence="2" id="KW-1185">Reference proteome</keyword>